<reference evidence="2" key="1">
    <citation type="journal article" date="2014" name="Nat. Commun.">
        <title>The emerging biofuel crop Camelina sativa retains a highly undifferentiated hexaploid genome structure.</title>
        <authorList>
            <person name="Kagale S."/>
            <person name="Koh C."/>
            <person name="Nixon J."/>
            <person name="Bollina V."/>
            <person name="Clarke W.E."/>
            <person name="Tuteja R."/>
            <person name="Spillane C."/>
            <person name="Robinson S.J."/>
            <person name="Links M.G."/>
            <person name="Clarke C."/>
            <person name="Higgins E.E."/>
            <person name="Huebert T."/>
            <person name="Sharpe A.G."/>
            <person name="Parkin I.A."/>
        </authorList>
    </citation>
    <scope>NUCLEOTIDE SEQUENCE [LARGE SCALE GENOMIC DNA]</scope>
    <source>
        <strain evidence="2">cv. DH55</strain>
    </source>
</reference>
<dbReference type="Proteomes" id="UP000694864">
    <property type="component" value="Chromosome 9"/>
</dbReference>
<evidence type="ECO:0000256" key="1">
    <source>
        <dbReference type="SAM" id="MobiDB-lite"/>
    </source>
</evidence>
<sequence>MLRLSQPPALTKRTRPKSISPVMDQTSVIYDQSRRKRNKNKPSSPQPPSQSSVQKWRSEKHQQISSTNIIQSLKELRISSAAKSPSSTSPRGGGGVAVRDAAYRSLAVMARRRGS</sequence>
<feature type="region of interest" description="Disordered" evidence="1">
    <location>
        <begin position="1"/>
        <end position="65"/>
    </location>
</feature>
<evidence type="ECO:0000313" key="3">
    <source>
        <dbReference type="RefSeq" id="XP_010430854.1"/>
    </source>
</evidence>
<feature type="compositionally biased region" description="Low complexity" evidence="1">
    <location>
        <begin position="80"/>
        <end position="90"/>
    </location>
</feature>
<gene>
    <name evidence="3" type="primary">LOC104715108</name>
</gene>
<proteinExistence type="predicted"/>
<reference evidence="3" key="2">
    <citation type="submission" date="2025-08" db="UniProtKB">
        <authorList>
            <consortium name="RefSeq"/>
        </authorList>
    </citation>
    <scope>IDENTIFICATION</scope>
    <source>
        <tissue evidence="3">Leaf</tissue>
    </source>
</reference>
<dbReference type="RefSeq" id="XP_010430854.1">
    <property type="nucleotide sequence ID" value="XM_010432552.1"/>
</dbReference>
<protein>
    <submittedName>
        <fullName evidence="3">Transcription factor bHLH147-like</fullName>
    </submittedName>
</protein>
<name>A0ABM0TT03_CAMSA</name>
<keyword evidence="2" id="KW-1185">Reference proteome</keyword>
<dbReference type="GeneID" id="104715108"/>
<evidence type="ECO:0000313" key="2">
    <source>
        <dbReference type="Proteomes" id="UP000694864"/>
    </source>
</evidence>
<feature type="region of interest" description="Disordered" evidence="1">
    <location>
        <begin position="80"/>
        <end position="100"/>
    </location>
</feature>
<organism evidence="2 3">
    <name type="scientific">Camelina sativa</name>
    <name type="common">False flax</name>
    <name type="synonym">Myagrum sativum</name>
    <dbReference type="NCBI Taxonomy" id="90675"/>
    <lineage>
        <taxon>Eukaryota</taxon>
        <taxon>Viridiplantae</taxon>
        <taxon>Streptophyta</taxon>
        <taxon>Embryophyta</taxon>
        <taxon>Tracheophyta</taxon>
        <taxon>Spermatophyta</taxon>
        <taxon>Magnoliopsida</taxon>
        <taxon>eudicotyledons</taxon>
        <taxon>Gunneridae</taxon>
        <taxon>Pentapetalae</taxon>
        <taxon>rosids</taxon>
        <taxon>malvids</taxon>
        <taxon>Brassicales</taxon>
        <taxon>Brassicaceae</taxon>
        <taxon>Camelineae</taxon>
        <taxon>Camelina</taxon>
    </lineage>
</organism>
<accession>A0ABM0TT03</accession>